<dbReference type="RefSeq" id="WP_130963125.1">
    <property type="nucleotide sequence ID" value="NZ_SIRT01000002.1"/>
</dbReference>
<evidence type="ECO:0000256" key="2">
    <source>
        <dbReference type="SAM" id="SignalP"/>
    </source>
</evidence>
<feature type="signal peptide" evidence="2">
    <location>
        <begin position="1"/>
        <end position="25"/>
    </location>
</feature>
<keyword evidence="2" id="KW-0732">Signal</keyword>
<keyword evidence="1" id="KW-0472">Membrane</keyword>
<keyword evidence="5" id="KW-1185">Reference proteome</keyword>
<proteinExistence type="predicted"/>
<comment type="caution">
    <text evidence="4">The sequence shown here is derived from an EMBL/GenBank/DDBJ whole genome shotgun (WGS) entry which is preliminary data.</text>
</comment>
<sequence length="960" mass="109975">MMKLLHIIRGVLLVLLTLSISTINAQNDSISSNKNPLEIKYNLADSLFKSRKTQAAESTLHQIIKQFDKDSNNLPELKYKSFNLLGLTQKNLQKLDSSNYYFNKSLKYLHKSPLSDLKKEYKQGIIKNSMALNYFNTGKTQNSITVLHEAITHIHNYSTRVEDDAEKLKATKKRLACIDNLAGFYRGVGDNERAISLATYSYEKKQKILPSDDSALTISQLILGHLHLIARNYGKAGKITDKGIGNIDKIPFAKSYAYLVRASIYENIEDFENAKIYYEMCEAVYRENFNGVYSNTFLDGLVEMSNFYAKIGMNNKALSLAKEGYNYTKKKSYKNELLRFYQIQNLASVNFTIGDYKNALKRSHEALQFFENKNLKMNNLLDSIQNETRKPISLLIKTKSEYFLKQNHTISGLDSLLKQTKEALDILGRKRTIIKTPSDLETLLTDHQKLIDFRKQLFLDLYGKTKDKTYLDNLVGLHESSLYNRIRSRLNLKKIKFSDVPETIINREKLLKDNMSSALNGTNASIDTFFNANAQWSVFLDSLKQKYPKYYKMRYATIEEPLDSLHKNIPQHTTFVRYLYISDTLYTTVIHKADKKLFKLKTKSLKEYISILSNHDSDVKKTSESLYKLYESIWAPFAPEITTKNVVIIPDGELFNLSFESLTPSKINNLKDLSTNSLLAKYNISYNYSLLLYGSDDKTINYSKDFIAFAPEFSNKMKQDYSISITDSLSLDKTYLSLLPQPFSVDLAKEYSRLFGGDYFINQNASKQIFKNEANEHKIIHIGTHAESNNVSPELSRLIFAKNSPDDDNSLYTYEIYNENLNSNLAILTACETGKPTYQAGEGMISLAHAFNYAGSESILTSLWKIDEKSSSEIIEFFYQNIKRGLPKDEALQKAKLKYIEKAEGRTLAPQYWAGLVLIGDTSPIELQSNSGIIWCFIVGFLIVLAAYFILRKRKTKRIT</sequence>
<dbReference type="Pfam" id="PF12770">
    <property type="entry name" value="CHAT"/>
    <property type="match status" value="1"/>
</dbReference>
<accession>A0A4Q9FFX1</accession>
<feature type="domain" description="CHAT" evidence="3">
    <location>
        <begin position="625"/>
        <end position="921"/>
    </location>
</feature>
<evidence type="ECO:0000256" key="1">
    <source>
        <dbReference type="SAM" id="Phobius"/>
    </source>
</evidence>
<dbReference type="InterPro" id="IPR011990">
    <property type="entry name" value="TPR-like_helical_dom_sf"/>
</dbReference>
<dbReference type="EMBL" id="SIRT01000002">
    <property type="protein sequence ID" value="TBN05507.1"/>
    <property type="molecule type" value="Genomic_DNA"/>
</dbReference>
<dbReference type="Proteomes" id="UP000291142">
    <property type="component" value="Unassembled WGS sequence"/>
</dbReference>
<dbReference type="OrthoDB" id="9771112at2"/>
<dbReference type="PANTHER" id="PTHR10098:SF108">
    <property type="entry name" value="TETRATRICOPEPTIDE REPEAT PROTEIN 28"/>
    <property type="match status" value="1"/>
</dbReference>
<dbReference type="AlphaFoldDB" id="A0A4Q9FFX1"/>
<gene>
    <name evidence="4" type="ORF">EYD45_04310</name>
</gene>
<organism evidence="4 5">
    <name type="scientific">Hyunsoonleella flava</name>
    <dbReference type="NCBI Taxonomy" id="2527939"/>
    <lineage>
        <taxon>Bacteria</taxon>
        <taxon>Pseudomonadati</taxon>
        <taxon>Bacteroidota</taxon>
        <taxon>Flavobacteriia</taxon>
        <taxon>Flavobacteriales</taxon>
        <taxon>Flavobacteriaceae</taxon>
    </lineage>
</organism>
<dbReference type="InterPro" id="IPR019734">
    <property type="entry name" value="TPR_rpt"/>
</dbReference>
<evidence type="ECO:0000259" key="3">
    <source>
        <dbReference type="Pfam" id="PF12770"/>
    </source>
</evidence>
<dbReference type="Gene3D" id="1.25.40.10">
    <property type="entry name" value="Tetratricopeptide repeat domain"/>
    <property type="match status" value="2"/>
</dbReference>
<protein>
    <submittedName>
        <fullName evidence="4">CHAT domain-containing protein</fullName>
    </submittedName>
</protein>
<feature type="chain" id="PRO_5020390923" evidence="2">
    <location>
        <begin position="26"/>
        <end position="960"/>
    </location>
</feature>
<dbReference type="PANTHER" id="PTHR10098">
    <property type="entry name" value="RAPSYN-RELATED"/>
    <property type="match status" value="1"/>
</dbReference>
<evidence type="ECO:0000313" key="4">
    <source>
        <dbReference type="EMBL" id="TBN05507.1"/>
    </source>
</evidence>
<name>A0A4Q9FFX1_9FLAO</name>
<dbReference type="InterPro" id="IPR024983">
    <property type="entry name" value="CHAT_dom"/>
</dbReference>
<dbReference type="SUPFAM" id="SSF48452">
    <property type="entry name" value="TPR-like"/>
    <property type="match status" value="1"/>
</dbReference>
<evidence type="ECO:0000313" key="5">
    <source>
        <dbReference type="Proteomes" id="UP000291142"/>
    </source>
</evidence>
<dbReference type="SMART" id="SM00028">
    <property type="entry name" value="TPR"/>
    <property type="match status" value="5"/>
</dbReference>
<feature type="transmembrane region" description="Helical" evidence="1">
    <location>
        <begin position="932"/>
        <end position="951"/>
    </location>
</feature>
<keyword evidence="1" id="KW-0812">Transmembrane</keyword>
<reference evidence="4 5" key="1">
    <citation type="submission" date="2019-02" db="EMBL/GenBank/DDBJ databases">
        <title>Hyunsoonleella sp., isolated from marine sediment.</title>
        <authorList>
            <person name="Liu B.-T."/>
        </authorList>
    </citation>
    <scope>NUCLEOTIDE SEQUENCE [LARGE SCALE GENOMIC DNA]</scope>
    <source>
        <strain evidence="4 5">T58</strain>
    </source>
</reference>
<keyword evidence="1" id="KW-1133">Transmembrane helix</keyword>